<organism evidence="4 5">
    <name type="scientific">Paracoccus zhejiangensis</name>
    <dbReference type="NCBI Taxonomy" id="1077935"/>
    <lineage>
        <taxon>Bacteria</taxon>
        <taxon>Pseudomonadati</taxon>
        <taxon>Pseudomonadota</taxon>
        <taxon>Alphaproteobacteria</taxon>
        <taxon>Rhodobacterales</taxon>
        <taxon>Paracoccaceae</taxon>
        <taxon>Paracoccus</taxon>
    </lineage>
</organism>
<name>A0A2H5F437_9RHOB</name>
<keyword evidence="5" id="KW-1185">Reference proteome</keyword>
<dbReference type="Gene3D" id="1.20.59.10">
    <property type="entry name" value="Chorismate mutase"/>
    <property type="match status" value="1"/>
</dbReference>
<evidence type="ECO:0000313" key="4">
    <source>
        <dbReference type="EMBL" id="AUH66306.1"/>
    </source>
</evidence>
<dbReference type="PANTHER" id="PTHR38041">
    <property type="entry name" value="CHORISMATE MUTASE"/>
    <property type="match status" value="1"/>
</dbReference>
<feature type="domain" description="Chorismate mutase" evidence="3">
    <location>
        <begin position="4"/>
        <end position="95"/>
    </location>
</feature>
<dbReference type="SUPFAM" id="SSF48600">
    <property type="entry name" value="Chorismate mutase II"/>
    <property type="match status" value="1"/>
</dbReference>
<evidence type="ECO:0000259" key="3">
    <source>
        <dbReference type="PROSITE" id="PS51168"/>
    </source>
</evidence>
<dbReference type="InterPro" id="IPR036979">
    <property type="entry name" value="CM_dom_sf"/>
</dbReference>
<dbReference type="AlphaFoldDB" id="A0A2H5F437"/>
<dbReference type="InterPro" id="IPR036263">
    <property type="entry name" value="Chorismate_II_sf"/>
</dbReference>
<dbReference type="PANTHER" id="PTHR38041:SF1">
    <property type="entry name" value="CHORISMATE MUTASE"/>
    <property type="match status" value="1"/>
</dbReference>
<proteinExistence type="predicted"/>
<accession>A0A2H5F437</accession>
<sequence length="100" mass="11209">MSQFDNIPDMTALRARIDALDAELIAMLAERSALIDRAARIKARDGLPARIDDRVEEVVANVCRHAADAGLDPALIEHIWRRLIDAAIDQEDRHLKGEQE</sequence>
<dbReference type="Pfam" id="PF01817">
    <property type="entry name" value="CM_2"/>
    <property type="match status" value="1"/>
</dbReference>
<dbReference type="InterPro" id="IPR051331">
    <property type="entry name" value="Chorismate_mutase-related"/>
</dbReference>
<dbReference type="SMART" id="SM00830">
    <property type="entry name" value="CM_2"/>
    <property type="match status" value="1"/>
</dbReference>
<dbReference type="EC" id="5.4.99.5" evidence="1"/>
<dbReference type="Proteomes" id="UP000234530">
    <property type="component" value="Chromosome"/>
</dbReference>
<keyword evidence="2" id="KW-0413">Isomerase</keyword>
<dbReference type="GO" id="GO:0046417">
    <property type="term" value="P:chorismate metabolic process"/>
    <property type="evidence" value="ECO:0007669"/>
    <property type="project" value="InterPro"/>
</dbReference>
<gene>
    <name evidence="4" type="ORF">CX676_11320</name>
</gene>
<dbReference type="KEGG" id="pzh:CX676_11320"/>
<evidence type="ECO:0000313" key="5">
    <source>
        <dbReference type="Proteomes" id="UP000234530"/>
    </source>
</evidence>
<dbReference type="InterPro" id="IPR002701">
    <property type="entry name" value="CM_II_prokaryot"/>
</dbReference>
<dbReference type="GO" id="GO:0009697">
    <property type="term" value="P:salicylic acid biosynthetic process"/>
    <property type="evidence" value="ECO:0007669"/>
    <property type="project" value="TreeGrafter"/>
</dbReference>
<evidence type="ECO:0000256" key="1">
    <source>
        <dbReference type="ARBA" id="ARBA00012404"/>
    </source>
</evidence>
<dbReference type="PROSITE" id="PS51168">
    <property type="entry name" value="CHORISMATE_MUT_2"/>
    <property type="match status" value="1"/>
</dbReference>
<evidence type="ECO:0000256" key="2">
    <source>
        <dbReference type="ARBA" id="ARBA00023235"/>
    </source>
</evidence>
<protein>
    <recommendedName>
        <fullName evidence="1">chorismate mutase</fullName>
        <ecNumber evidence="1">5.4.99.5</ecNumber>
    </recommendedName>
</protein>
<reference evidence="4 5" key="1">
    <citation type="journal article" date="2013" name="Antonie Van Leeuwenhoek">
        <title>Paracoccus zhejiangensis sp. nov., isolated from activated sludge in wastewater-treatment system.</title>
        <authorList>
            <person name="Wu Z.G."/>
            <person name="Zhang D.F."/>
            <person name="Liu Y.L."/>
            <person name="Wang F."/>
            <person name="Jiang X."/>
            <person name="Li C."/>
            <person name="Li S.P."/>
            <person name="Hong Q."/>
            <person name="Li W.J."/>
        </authorList>
    </citation>
    <scope>NUCLEOTIDE SEQUENCE [LARGE SCALE GENOMIC DNA]</scope>
    <source>
        <strain evidence="4 5">J6</strain>
    </source>
</reference>
<dbReference type="OrthoDB" id="514491at2"/>
<dbReference type="RefSeq" id="WP_101754283.1">
    <property type="nucleotide sequence ID" value="NZ_CP025430.1"/>
</dbReference>
<dbReference type="GO" id="GO:0004106">
    <property type="term" value="F:chorismate mutase activity"/>
    <property type="evidence" value="ECO:0007669"/>
    <property type="project" value="UniProtKB-EC"/>
</dbReference>
<dbReference type="EMBL" id="CP025430">
    <property type="protein sequence ID" value="AUH66306.1"/>
    <property type="molecule type" value="Genomic_DNA"/>
</dbReference>